<proteinExistence type="predicted"/>
<organism evidence="2 3">
    <name type="scientific">Rotaria sordida</name>
    <dbReference type="NCBI Taxonomy" id="392033"/>
    <lineage>
        <taxon>Eukaryota</taxon>
        <taxon>Metazoa</taxon>
        <taxon>Spiralia</taxon>
        <taxon>Gnathifera</taxon>
        <taxon>Rotifera</taxon>
        <taxon>Eurotatoria</taxon>
        <taxon>Bdelloidea</taxon>
        <taxon>Philodinida</taxon>
        <taxon>Philodinidae</taxon>
        <taxon>Rotaria</taxon>
    </lineage>
</organism>
<comment type="caution">
    <text evidence="2">The sequence shown here is derived from an EMBL/GenBank/DDBJ whole genome shotgun (WGS) entry which is preliminary data.</text>
</comment>
<feature type="compositionally biased region" description="Low complexity" evidence="1">
    <location>
        <begin position="82"/>
        <end position="98"/>
    </location>
</feature>
<feature type="compositionally biased region" description="Basic and acidic residues" evidence="1">
    <location>
        <begin position="65"/>
        <end position="79"/>
    </location>
</feature>
<feature type="region of interest" description="Disordered" evidence="1">
    <location>
        <begin position="50"/>
        <end position="98"/>
    </location>
</feature>
<feature type="non-terminal residue" evidence="2">
    <location>
        <position position="1"/>
    </location>
</feature>
<dbReference type="EMBL" id="CAJNOO010009281">
    <property type="protein sequence ID" value="CAF1490611.1"/>
    <property type="molecule type" value="Genomic_DNA"/>
</dbReference>
<evidence type="ECO:0000313" key="2">
    <source>
        <dbReference type="EMBL" id="CAF1490611.1"/>
    </source>
</evidence>
<evidence type="ECO:0000256" key="1">
    <source>
        <dbReference type="SAM" id="MobiDB-lite"/>
    </source>
</evidence>
<dbReference type="Proteomes" id="UP000663882">
    <property type="component" value="Unassembled WGS sequence"/>
</dbReference>
<name>A0A815SDR6_9BILA</name>
<accession>A0A815SDR6</accession>
<gene>
    <name evidence="2" type="ORF">RFH988_LOCUS38383</name>
</gene>
<sequence length="98" mass="10761">MSVNISIKSTTRPVSTEEIAFTDLTYLSTSSGDEALEAPFVTQTTLVNPLHLPNTNNLLENNDESENRPEIFDNSDKSPNENNQISSTQTTNLSTSNL</sequence>
<reference evidence="2" key="1">
    <citation type="submission" date="2021-02" db="EMBL/GenBank/DDBJ databases">
        <authorList>
            <person name="Nowell W R."/>
        </authorList>
    </citation>
    <scope>NUCLEOTIDE SEQUENCE</scope>
</reference>
<dbReference type="AlphaFoldDB" id="A0A815SDR6"/>
<protein>
    <submittedName>
        <fullName evidence="2">Uncharacterized protein</fullName>
    </submittedName>
</protein>
<feature type="compositionally biased region" description="Low complexity" evidence="1">
    <location>
        <begin position="50"/>
        <end position="60"/>
    </location>
</feature>
<evidence type="ECO:0000313" key="3">
    <source>
        <dbReference type="Proteomes" id="UP000663882"/>
    </source>
</evidence>